<gene>
    <name evidence="1" type="ORF">HZU75_13910</name>
</gene>
<dbReference type="AlphaFoldDB" id="A0A7D5VBZ0"/>
<evidence type="ECO:0000313" key="1">
    <source>
        <dbReference type="EMBL" id="QLI82533.1"/>
    </source>
</evidence>
<reference evidence="1 2" key="1">
    <citation type="journal article" date="2016" name="Int. J. Syst. Evol. Microbiol.">
        <title>Chitinibacter fontanus sp. nov., isolated from a spring.</title>
        <authorList>
            <person name="Sheu S.Y."/>
            <person name="Li Y.S."/>
            <person name="Young C.C."/>
            <person name="Chen W.M."/>
        </authorList>
    </citation>
    <scope>NUCLEOTIDE SEQUENCE [LARGE SCALE GENOMIC DNA]</scope>
    <source>
        <strain evidence="1 2">STM-7</strain>
    </source>
</reference>
<dbReference type="EMBL" id="CP058952">
    <property type="protein sequence ID" value="QLI82533.1"/>
    <property type="molecule type" value="Genomic_DNA"/>
</dbReference>
<dbReference type="Proteomes" id="UP000510822">
    <property type="component" value="Chromosome"/>
</dbReference>
<dbReference type="RefSeq" id="WP_180306611.1">
    <property type="nucleotide sequence ID" value="NZ_CP058952.1"/>
</dbReference>
<protein>
    <submittedName>
        <fullName evidence="1">Uncharacterized protein</fullName>
    </submittedName>
</protein>
<organism evidence="1 2">
    <name type="scientific">Chitinibacter fontanus</name>
    <dbReference type="NCBI Taxonomy" id="1737446"/>
    <lineage>
        <taxon>Bacteria</taxon>
        <taxon>Pseudomonadati</taxon>
        <taxon>Pseudomonadota</taxon>
        <taxon>Betaproteobacteria</taxon>
        <taxon>Neisseriales</taxon>
        <taxon>Chitinibacteraceae</taxon>
        <taxon>Chitinibacter</taxon>
    </lineage>
</organism>
<accession>A0A7D5VBZ0</accession>
<keyword evidence="2" id="KW-1185">Reference proteome</keyword>
<proteinExistence type="predicted"/>
<name>A0A7D5VBZ0_9NEIS</name>
<evidence type="ECO:0000313" key="2">
    <source>
        <dbReference type="Proteomes" id="UP000510822"/>
    </source>
</evidence>
<dbReference type="KEGG" id="cfon:HZU75_13910"/>
<sequence length="130" mass="14269">MIEPLLPRLAKKPFGEFFKPIDGILLCQVDTLTTLAYLIAISTLFESTEQALAVLENSSPAELENASNTLVAGHWHPKLYQAVTAFYLEEQSLTESADQFGIPLQQLESLARNAGVGFVKTLTMTRTNIG</sequence>